<feature type="domain" description="PAC" evidence="10">
    <location>
        <begin position="229"/>
        <end position="281"/>
    </location>
</feature>
<dbReference type="PRINTS" id="PR00344">
    <property type="entry name" value="BCTRLSENSOR"/>
</dbReference>
<dbReference type="InterPro" id="IPR004358">
    <property type="entry name" value="Sig_transdc_His_kin-like_C"/>
</dbReference>
<dbReference type="EC" id="2.7.13.3" evidence="2"/>
<gene>
    <name evidence="11" type="ORF">SYV04_32790</name>
</gene>
<dbReference type="SMART" id="SM00091">
    <property type="entry name" value="PAS"/>
    <property type="match status" value="2"/>
</dbReference>
<keyword evidence="6" id="KW-0472">Membrane</keyword>
<evidence type="ECO:0000256" key="2">
    <source>
        <dbReference type="ARBA" id="ARBA00012438"/>
    </source>
</evidence>
<dbReference type="InterPro" id="IPR003594">
    <property type="entry name" value="HATPase_dom"/>
</dbReference>
<feature type="domain" description="PAS" evidence="9">
    <location>
        <begin position="157"/>
        <end position="227"/>
    </location>
</feature>
<comment type="catalytic activity">
    <reaction evidence="1">
        <text>ATP + protein L-histidine = ADP + protein N-phospho-L-histidine.</text>
        <dbReference type="EC" id="2.7.13.3"/>
    </reaction>
</comment>
<feature type="domain" description="PAS" evidence="9">
    <location>
        <begin position="23"/>
        <end position="59"/>
    </location>
</feature>
<organism evidence="11 12">
    <name type="scientific">Hyalangium rubrum</name>
    <dbReference type="NCBI Taxonomy" id="3103134"/>
    <lineage>
        <taxon>Bacteria</taxon>
        <taxon>Pseudomonadati</taxon>
        <taxon>Myxococcota</taxon>
        <taxon>Myxococcia</taxon>
        <taxon>Myxococcales</taxon>
        <taxon>Cystobacterineae</taxon>
        <taxon>Archangiaceae</taxon>
        <taxon>Hyalangium</taxon>
    </lineage>
</organism>
<evidence type="ECO:0000256" key="4">
    <source>
        <dbReference type="ARBA" id="ARBA00022679"/>
    </source>
</evidence>
<dbReference type="SMART" id="SM00387">
    <property type="entry name" value="HATPase_c"/>
    <property type="match status" value="1"/>
</dbReference>
<dbReference type="PROSITE" id="PS50109">
    <property type="entry name" value="HIS_KIN"/>
    <property type="match status" value="1"/>
</dbReference>
<dbReference type="SUPFAM" id="SSF55874">
    <property type="entry name" value="ATPase domain of HSP90 chaperone/DNA topoisomerase II/histidine kinase"/>
    <property type="match status" value="1"/>
</dbReference>
<dbReference type="InterPro" id="IPR036890">
    <property type="entry name" value="HATPase_C_sf"/>
</dbReference>
<reference evidence="11 12" key="1">
    <citation type="submission" date="2023-12" db="EMBL/GenBank/DDBJ databases">
        <title>the genome sequence of Hyalangium sp. s54d21.</title>
        <authorList>
            <person name="Zhang X."/>
        </authorList>
    </citation>
    <scope>NUCLEOTIDE SEQUENCE [LARGE SCALE GENOMIC DNA]</scope>
    <source>
        <strain evidence="12">s54d21</strain>
    </source>
</reference>
<dbReference type="InterPro" id="IPR001610">
    <property type="entry name" value="PAC"/>
</dbReference>
<dbReference type="Gene3D" id="1.10.287.130">
    <property type="match status" value="1"/>
</dbReference>
<dbReference type="PANTHER" id="PTHR42878:SF15">
    <property type="entry name" value="BACTERIOPHYTOCHROME"/>
    <property type="match status" value="1"/>
</dbReference>
<name>A0ABU5HCN0_9BACT</name>
<proteinExistence type="predicted"/>
<feature type="coiled-coil region" evidence="7">
    <location>
        <begin position="272"/>
        <end position="303"/>
    </location>
</feature>
<dbReference type="PROSITE" id="PS50112">
    <property type="entry name" value="PAS"/>
    <property type="match status" value="2"/>
</dbReference>
<accession>A0ABU5HCN0</accession>
<dbReference type="InterPro" id="IPR036097">
    <property type="entry name" value="HisK_dim/P_sf"/>
</dbReference>
<keyword evidence="7" id="KW-0175">Coiled coil</keyword>
<evidence type="ECO:0000256" key="1">
    <source>
        <dbReference type="ARBA" id="ARBA00000085"/>
    </source>
</evidence>
<evidence type="ECO:0000256" key="6">
    <source>
        <dbReference type="ARBA" id="ARBA00023136"/>
    </source>
</evidence>
<dbReference type="SUPFAM" id="SSF47384">
    <property type="entry name" value="Homodimeric domain of signal transducing histidine kinase"/>
    <property type="match status" value="1"/>
</dbReference>
<keyword evidence="4" id="KW-0808">Transferase</keyword>
<dbReference type="Pfam" id="PF13188">
    <property type="entry name" value="PAS_8"/>
    <property type="match status" value="1"/>
</dbReference>
<dbReference type="InterPro" id="IPR000014">
    <property type="entry name" value="PAS"/>
</dbReference>
<keyword evidence="3" id="KW-0597">Phosphoprotein</keyword>
<keyword evidence="12" id="KW-1185">Reference proteome</keyword>
<dbReference type="SUPFAM" id="SSF55785">
    <property type="entry name" value="PYP-like sensor domain (PAS domain)"/>
    <property type="match status" value="2"/>
</dbReference>
<dbReference type="Gene3D" id="3.30.565.10">
    <property type="entry name" value="Histidine kinase-like ATPase, C-terminal domain"/>
    <property type="match status" value="1"/>
</dbReference>
<dbReference type="NCBIfam" id="TIGR00229">
    <property type="entry name" value="sensory_box"/>
    <property type="match status" value="1"/>
</dbReference>
<dbReference type="InterPro" id="IPR013767">
    <property type="entry name" value="PAS_fold"/>
</dbReference>
<dbReference type="EMBL" id="JAXIVS010000014">
    <property type="protein sequence ID" value="MDY7231213.1"/>
    <property type="molecule type" value="Genomic_DNA"/>
</dbReference>
<dbReference type="Pfam" id="PF00512">
    <property type="entry name" value="HisKA"/>
    <property type="match status" value="1"/>
</dbReference>
<dbReference type="CDD" id="cd00130">
    <property type="entry name" value="PAS"/>
    <property type="match status" value="1"/>
</dbReference>
<dbReference type="SMART" id="SM00388">
    <property type="entry name" value="HisKA"/>
    <property type="match status" value="1"/>
</dbReference>
<dbReference type="SMART" id="SM00086">
    <property type="entry name" value="PAC"/>
    <property type="match status" value="2"/>
</dbReference>
<feature type="domain" description="Histidine kinase" evidence="8">
    <location>
        <begin position="310"/>
        <end position="525"/>
    </location>
</feature>
<dbReference type="InterPro" id="IPR050351">
    <property type="entry name" value="BphY/WalK/GraS-like"/>
</dbReference>
<dbReference type="InterPro" id="IPR035965">
    <property type="entry name" value="PAS-like_dom_sf"/>
</dbReference>
<evidence type="ECO:0000259" key="9">
    <source>
        <dbReference type="PROSITE" id="PS50112"/>
    </source>
</evidence>
<dbReference type="InterPro" id="IPR003661">
    <property type="entry name" value="HisK_dim/P_dom"/>
</dbReference>
<evidence type="ECO:0000256" key="5">
    <source>
        <dbReference type="ARBA" id="ARBA00022777"/>
    </source>
</evidence>
<evidence type="ECO:0000256" key="3">
    <source>
        <dbReference type="ARBA" id="ARBA00022553"/>
    </source>
</evidence>
<dbReference type="PANTHER" id="PTHR42878">
    <property type="entry name" value="TWO-COMPONENT HISTIDINE KINASE"/>
    <property type="match status" value="1"/>
</dbReference>
<dbReference type="Pfam" id="PF00989">
    <property type="entry name" value="PAS"/>
    <property type="match status" value="1"/>
</dbReference>
<evidence type="ECO:0000259" key="8">
    <source>
        <dbReference type="PROSITE" id="PS50109"/>
    </source>
</evidence>
<dbReference type="Pfam" id="PF02518">
    <property type="entry name" value="HATPase_c"/>
    <property type="match status" value="1"/>
</dbReference>
<dbReference type="Proteomes" id="UP001291309">
    <property type="component" value="Unassembled WGS sequence"/>
</dbReference>
<sequence>MNDTPLPAPRLSRLGEELFDVRHHALIRAILDNISEGVSIADASGEFVYVSPFAIKLFGVGLDHGAKPEEWSSRFGIFRADEVTLFPVEEMPIWRALKGVEVRDVEMFIRNPEVPQGLHIRTSCFPIRDAQGQLLGAMAVSRDVDKQWRMEDERRRSKQNFRLLVETAQEGVWTIDEEARTTYVNRYMADLFGYSSEEMYGKTCLHFMTEESRRVATESLQRRVRGQPEVLDLEFIRKDGSHIWTSMSTSSFFDEQGRYVGALAMVTDITRRRAAEEQVRQLNSELERRIAERTEQLEYSNRELEAFAYTVAHDLRAPLRSITGFSDALVEEFGERLEEVGRGHLKRVVSAAKHMSELIDGILALSRVNSTELVARSCELSTMARAIIEQLQAEQPERKVRVSIQEGLADRGDPRLLRAVLENLLANAWKFTRGREVAEIEFRATQDARGVRTYVVSDNGAGFDMAYRDKLFGVFKRLHSQKEFEGTGVGLATVQRIIRRHGGRVWGEGERGQGARFFFTLGEHPLSSQKV</sequence>
<dbReference type="CDD" id="cd00082">
    <property type="entry name" value="HisKA"/>
    <property type="match status" value="1"/>
</dbReference>
<comment type="caution">
    <text evidence="11">The sequence shown here is derived from an EMBL/GenBank/DDBJ whole genome shotgun (WGS) entry which is preliminary data.</text>
</comment>
<evidence type="ECO:0000313" key="11">
    <source>
        <dbReference type="EMBL" id="MDY7231213.1"/>
    </source>
</evidence>
<feature type="domain" description="PAC" evidence="10">
    <location>
        <begin position="103"/>
        <end position="156"/>
    </location>
</feature>
<dbReference type="InterPro" id="IPR005467">
    <property type="entry name" value="His_kinase_dom"/>
</dbReference>
<dbReference type="PROSITE" id="PS50113">
    <property type="entry name" value="PAC"/>
    <property type="match status" value="2"/>
</dbReference>
<keyword evidence="5" id="KW-0418">Kinase</keyword>
<evidence type="ECO:0000256" key="7">
    <source>
        <dbReference type="SAM" id="Coils"/>
    </source>
</evidence>
<evidence type="ECO:0000313" key="12">
    <source>
        <dbReference type="Proteomes" id="UP001291309"/>
    </source>
</evidence>
<dbReference type="RefSeq" id="WP_321549928.1">
    <property type="nucleotide sequence ID" value="NZ_JAXIVS010000014.1"/>
</dbReference>
<evidence type="ECO:0000259" key="10">
    <source>
        <dbReference type="PROSITE" id="PS50113"/>
    </source>
</evidence>
<dbReference type="InterPro" id="IPR000700">
    <property type="entry name" value="PAS-assoc_C"/>
</dbReference>
<dbReference type="Gene3D" id="3.30.450.20">
    <property type="entry name" value="PAS domain"/>
    <property type="match status" value="2"/>
</dbReference>
<protein>
    <recommendedName>
        <fullName evidence="2">histidine kinase</fullName>
        <ecNumber evidence="2">2.7.13.3</ecNumber>
    </recommendedName>
</protein>